<feature type="transmembrane region" description="Helical" evidence="5">
    <location>
        <begin position="204"/>
        <end position="225"/>
    </location>
</feature>
<keyword evidence="2 5" id="KW-0812">Transmembrane</keyword>
<comment type="subcellular location">
    <subcellularLocation>
        <location evidence="1">Cell membrane</location>
        <topology evidence="1">Multi-pass membrane protein</topology>
    </subcellularLocation>
</comment>
<dbReference type="Gene3D" id="1.20.1250.20">
    <property type="entry name" value="MFS general substrate transporter like domains"/>
    <property type="match status" value="1"/>
</dbReference>
<evidence type="ECO:0000256" key="5">
    <source>
        <dbReference type="SAM" id="Phobius"/>
    </source>
</evidence>
<dbReference type="InterPro" id="IPR036259">
    <property type="entry name" value="MFS_trans_sf"/>
</dbReference>
<evidence type="ECO:0000313" key="7">
    <source>
        <dbReference type="EMBL" id="GAA5168611.1"/>
    </source>
</evidence>
<dbReference type="PROSITE" id="PS50850">
    <property type="entry name" value="MFS"/>
    <property type="match status" value="1"/>
</dbReference>
<feature type="transmembrane region" description="Helical" evidence="5">
    <location>
        <begin position="305"/>
        <end position="326"/>
    </location>
</feature>
<keyword evidence="8" id="KW-1185">Reference proteome</keyword>
<feature type="transmembrane region" description="Helical" evidence="5">
    <location>
        <begin position="146"/>
        <end position="166"/>
    </location>
</feature>
<feature type="transmembrane region" description="Helical" evidence="5">
    <location>
        <begin position="231"/>
        <end position="250"/>
    </location>
</feature>
<organism evidence="7 8">
    <name type="scientific">Pseudonocardia eucalypti</name>
    <dbReference type="NCBI Taxonomy" id="648755"/>
    <lineage>
        <taxon>Bacteria</taxon>
        <taxon>Bacillati</taxon>
        <taxon>Actinomycetota</taxon>
        <taxon>Actinomycetes</taxon>
        <taxon>Pseudonocardiales</taxon>
        <taxon>Pseudonocardiaceae</taxon>
        <taxon>Pseudonocardia</taxon>
    </lineage>
</organism>
<evidence type="ECO:0000256" key="3">
    <source>
        <dbReference type="ARBA" id="ARBA00022989"/>
    </source>
</evidence>
<accession>A0ABP9QW77</accession>
<feature type="transmembrane region" description="Helical" evidence="5">
    <location>
        <begin position="116"/>
        <end position="134"/>
    </location>
</feature>
<comment type="caution">
    <text evidence="7">The sequence shown here is derived from an EMBL/GenBank/DDBJ whole genome shotgun (WGS) entry which is preliminary data.</text>
</comment>
<feature type="transmembrane region" description="Helical" evidence="5">
    <location>
        <begin position="17"/>
        <end position="35"/>
    </location>
</feature>
<gene>
    <name evidence="7" type="ORF">GCM10023321_62960</name>
</gene>
<feature type="domain" description="Major facilitator superfamily (MFS) profile" evidence="6">
    <location>
        <begin position="18"/>
        <end position="454"/>
    </location>
</feature>
<feature type="transmembrane region" description="Helical" evidence="5">
    <location>
        <begin position="55"/>
        <end position="72"/>
    </location>
</feature>
<dbReference type="InterPro" id="IPR020846">
    <property type="entry name" value="MFS_dom"/>
</dbReference>
<keyword evidence="3 5" id="KW-1133">Transmembrane helix</keyword>
<dbReference type="SUPFAM" id="SSF103473">
    <property type="entry name" value="MFS general substrate transporter"/>
    <property type="match status" value="2"/>
</dbReference>
<evidence type="ECO:0000256" key="4">
    <source>
        <dbReference type="ARBA" id="ARBA00023136"/>
    </source>
</evidence>
<keyword evidence="4 5" id="KW-0472">Membrane</keyword>
<sequence length="456" mass="44910">MSAVVGEAAEVSAPARTTLGIVVLGTLLVLMNYTAPIGTLPATATALGAGITGQVWILGGINLGLSASLLLAGRLADRYGLRRVFLAGGLGFALTTAGCAVAPGVGAFVAARTAQGLASAALLAAGLGLIGQAFPGGPRRAWATGLWGAALGAGITLGPLFAAGLGLLGGWWLAYAVLTAAALALAAASRRLPADAPVQRRAEGLDVLGALALSGAIACLVAALTGGRTGWTQPGVLACLVGFLGLLALFGIRQRRARHPIVRPGLFRAPLLRAATVGALFTGLSVIGFMSYLPTVLQRGHGYGALASAGIVAVWSGVSVLTALLARRLPAGFGGQAQLAVGLGLCGVGVVAGYGLAAGTYPLPRLLLGLAVAGAGSGLVNAALARLAVQSVPAELAGTGSGVNNTARYLGSAVGVTAAVVVSAWLDADAALLLAGALSLLGGLWVALVRERRCLS</sequence>
<evidence type="ECO:0000256" key="1">
    <source>
        <dbReference type="ARBA" id="ARBA00004651"/>
    </source>
</evidence>
<proteinExistence type="predicted"/>
<dbReference type="PANTHER" id="PTHR42718">
    <property type="entry name" value="MAJOR FACILITATOR SUPERFAMILY MULTIDRUG TRANSPORTER MFSC"/>
    <property type="match status" value="1"/>
</dbReference>
<feature type="transmembrane region" description="Helical" evidence="5">
    <location>
        <begin position="432"/>
        <end position="449"/>
    </location>
</feature>
<dbReference type="EMBL" id="BAABJP010000039">
    <property type="protein sequence ID" value="GAA5168611.1"/>
    <property type="molecule type" value="Genomic_DNA"/>
</dbReference>
<reference evidence="8" key="1">
    <citation type="journal article" date="2019" name="Int. J. Syst. Evol. Microbiol.">
        <title>The Global Catalogue of Microorganisms (GCM) 10K type strain sequencing project: providing services to taxonomists for standard genome sequencing and annotation.</title>
        <authorList>
            <consortium name="The Broad Institute Genomics Platform"/>
            <consortium name="The Broad Institute Genome Sequencing Center for Infectious Disease"/>
            <person name="Wu L."/>
            <person name="Ma J."/>
        </authorList>
    </citation>
    <scope>NUCLEOTIDE SEQUENCE [LARGE SCALE GENOMIC DNA]</scope>
    <source>
        <strain evidence="8">JCM 18303</strain>
    </source>
</reference>
<dbReference type="RefSeq" id="WP_185065460.1">
    <property type="nucleotide sequence ID" value="NZ_BAABJP010000039.1"/>
</dbReference>
<dbReference type="InterPro" id="IPR011701">
    <property type="entry name" value="MFS"/>
</dbReference>
<dbReference type="PANTHER" id="PTHR42718:SF49">
    <property type="entry name" value="EXPORT PROTEIN"/>
    <property type="match status" value="1"/>
</dbReference>
<dbReference type="Gene3D" id="1.20.1720.10">
    <property type="entry name" value="Multidrug resistance protein D"/>
    <property type="match status" value="1"/>
</dbReference>
<dbReference type="Pfam" id="PF07690">
    <property type="entry name" value="MFS_1"/>
    <property type="match status" value="2"/>
</dbReference>
<dbReference type="Proteomes" id="UP001428817">
    <property type="component" value="Unassembled WGS sequence"/>
</dbReference>
<evidence type="ECO:0000256" key="2">
    <source>
        <dbReference type="ARBA" id="ARBA00022692"/>
    </source>
</evidence>
<protein>
    <submittedName>
        <fullName evidence="7">MFS transporter</fullName>
    </submittedName>
</protein>
<feature type="transmembrane region" description="Helical" evidence="5">
    <location>
        <begin position="84"/>
        <end position="110"/>
    </location>
</feature>
<evidence type="ECO:0000259" key="6">
    <source>
        <dbReference type="PROSITE" id="PS50850"/>
    </source>
</evidence>
<feature type="transmembrane region" description="Helical" evidence="5">
    <location>
        <begin position="409"/>
        <end position="426"/>
    </location>
</feature>
<feature type="transmembrane region" description="Helical" evidence="5">
    <location>
        <begin position="271"/>
        <end position="293"/>
    </location>
</feature>
<evidence type="ECO:0000313" key="8">
    <source>
        <dbReference type="Proteomes" id="UP001428817"/>
    </source>
</evidence>
<name>A0ABP9QW77_9PSEU</name>
<feature type="transmembrane region" description="Helical" evidence="5">
    <location>
        <begin position="172"/>
        <end position="192"/>
    </location>
</feature>
<feature type="transmembrane region" description="Helical" evidence="5">
    <location>
        <begin position="338"/>
        <end position="361"/>
    </location>
</feature>
<feature type="transmembrane region" description="Helical" evidence="5">
    <location>
        <begin position="367"/>
        <end position="389"/>
    </location>
</feature>